<dbReference type="AlphaFoldDB" id="A0A2V1AXW9"/>
<dbReference type="RefSeq" id="XP_025343602.1">
    <property type="nucleotide sequence ID" value="XM_025488835.1"/>
</dbReference>
<sequence>MNVDFLRVHFLAHRFKHPEAFSQDELTAIALDALQIMDTYQALHPAYAGFQAQLARAGRAEVGKFSDEWAKSVELNAPKSSYLVELDDGASTDKQHAVDEFKQVFAVSIIQCDFRMVQFYLGKLDNIAQFPAQVTSHQAFAENRYYEHLFYQLVALIFGRVWFEEANTPKKENEETFEGPTGPRNIASIEKRNHNYHTRCSFLFKALDEKPEAVRNQVEPEIQYHLLLQWLSALVKFTQGKLQAFIEEFDRLYEHIQVLESLGLVSEVLVMYAVASIATRPFNQLNMNSNEALVDSYTSDLGSLEEGIFEVLTLLSNGEFHAAKSALANPQASQKLFASLGFALPDEKAVFFERLTRLIDQKAFLLILSLTKRISREKLLGLLGYFPRDSATYDEVSNKLLLLISVLNLGESKVVYESASDSFCYKPSLESERHDDLQSSVEELTHDVRAEASASMLKSLLMKKHFDA</sequence>
<dbReference type="Proteomes" id="UP000244309">
    <property type="component" value="Unassembled WGS sequence"/>
</dbReference>
<evidence type="ECO:0000313" key="2">
    <source>
        <dbReference type="Proteomes" id="UP000244309"/>
    </source>
</evidence>
<gene>
    <name evidence="1" type="ORF">CXQ85_005236</name>
</gene>
<accession>A0A2V1AXW9</accession>
<dbReference type="VEuPathDB" id="FungiDB:CXQ85_005236"/>
<reference evidence="1 2" key="1">
    <citation type="submission" date="2017-12" db="EMBL/GenBank/DDBJ databases">
        <title>Genome Sequence of a Multidrug-Resistant Candida haemulonii Isolate from a Patient with Chronic Leg Ulcers in Israel.</title>
        <authorList>
            <person name="Chow N.A."/>
            <person name="Gade L."/>
            <person name="Batra D."/>
            <person name="Rowe L.A."/>
            <person name="Ben-Ami R."/>
            <person name="Loparev V.N."/>
            <person name="Litvintseva A.P."/>
        </authorList>
    </citation>
    <scope>NUCLEOTIDE SEQUENCE [LARGE SCALE GENOMIC DNA]</scope>
    <source>
        <strain evidence="1 2">B11899</strain>
    </source>
</reference>
<comment type="caution">
    <text evidence="1">The sequence shown here is derived from an EMBL/GenBank/DDBJ whole genome shotgun (WGS) entry which is preliminary data.</text>
</comment>
<dbReference type="GeneID" id="37010566"/>
<evidence type="ECO:0000313" key="1">
    <source>
        <dbReference type="EMBL" id="PVH22662.1"/>
    </source>
</evidence>
<dbReference type="OrthoDB" id="4093016at2759"/>
<organism evidence="1 2">
    <name type="scientific">Candidozyma haemuli</name>
    <dbReference type="NCBI Taxonomy" id="45357"/>
    <lineage>
        <taxon>Eukaryota</taxon>
        <taxon>Fungi</taxon>
        <taxon>Dikarya</taxon>
        <taxon>Ascomycota</taxon>
        <taxon>Saccharomycotina</taxon>
        <taxon>Pichiomycetes</taxon>
        <taxon>Metschnikowiaceae</taxon>
        <taxon>Candidozyma</taxon>
    </lineage>
</organism>
<proteinExistence type="predicted"/>
<protein>
    <recommendedName>
        <fullName evidence="3">PCI domain-containing protein</fullName>
    </recommendedName>
</protein>
<keyword evidence="2" id="KW-1185">Reference proteome</keyword>
<evidence type="ECO:0008006" key="3">
    <source>
        <dbReference type="Google" id="ProtNLM"/>
    </source>
</evidence>
<name>A0A2V1AXW9_9ASCO</name>
<dbReference type="EMBL" id="PKFO01000008">
    <property type="protein sequence ID" value="PVH22662.1"/>
    <property type="molecule type" value="Genomic_DNA"/>
</dbReference>